<dbReference type="Proteomes" id="UP000887574">
    <property type="component" value="Unplaced"/>
</dbReference>
<organism evidence="2 3">
    <name type="scientific">Ditylenchus dipsaci</name>
    <dbReference type="NCBI Taxonomy" id="166011"/>
    <lineage>
        <taxon>Eukaryota</taxon>
        <taxon>Metazoa</taxon>
        <taxon>Ecdysozoa</taxon>
        <taxon>Nematoda</taxon>
        <taxon>Chromadorea</taxon>
        <taxon>Rhabditida</taxon>
        <taxon>Tylenchina</taxon>
        <taxon>Tylenchomorpha</taxon>
        <taxon>Sphaerularioidea</taxon>
        <taxon>Anguinidae</taxon>
        <taxon>Anguininae</taxon>
        <taxon>Ditylenchus</taxon>
    </lineage>
</organism>
<sequence length="116" mass="13077">MWSKNKSDSLVWDDEEYELDPRFEDPCLEESSKFMDQMLQASVSNYGTTKKAIESIFDCAEDSLRTGPSDVDFGLSLEGTDDLKFTSGYYTGSSRRHKERSSVLSNEGNPKKPASQ</sequence>
<evidence type="ECO:0000256" key="1">
    <source>
        <dbReference type="SAM" id="MobiDB-lite"/>
    </source>
</evidence>
<feature type="region of interest" description="Disordered" evidence="1">
    <location>
        <begin position="88"/>
        <end position="116"/>
    </location>
</feature>
<keyword evidence="2" id="KW-1185">Reference proteome</keyword>
<evidence type="ECO:0000313" key="2">
    <source>
        <dbReference type="Proteomes" id="UP000887574"/>
    </source>
</evidence>
<accession>A0A915DBF2</accession>
<dbReference type="WBParaSite" id="jg17656">
    <property type="protein sequence ID" value="jg17656"/>
    <property type="gene ID" value="jg17656"/>
</dbReference>
<protein>
    <submittedName>
        <fullName evidence="3">Uncharacterized protein</fullName>
    </submittedName>
</protein>
<proteinExistence type="predicted"/>
<reference evidence="3" key="1">
    <citation type="submission" date="2022-11" db="UniProtKB">
        <authorList>
            <consortium name="WormBaseParasite"/>
        </authorList>
    </citation>
    <scope>IDENTIFICATION</scope>
</reference>
<feature type="compositionally biased region" description="Polar residues" evidence="1">
    <location>
        <begin position="102"/>
        <end position="116"/>
    </location>
</feature>
<name>A0A915DBF2_9BILA</name>
<evidence type="ECO:0000313" key="3">
    <source>
        <dbReference type="WBParaSite" id="jg17656"/>
    </source>
</evidence>
<dbReference type="AlphaFoldDB" id="A0A915DBF2"/>